<accession>A0A1J1H4F1</accession>
<dbReference type="Pfam" id="PF14714">
    <property type="entry name" value="KH_dom-like"/>
    <property type="match status" value="1"/>
</dbReference>
<dbReference type="KEGG" id="prel:PRELSG_0822200"/>
<evidence type="ECO:0000313" key="6">
    <source>
        <dbReference type="EMBL" id="CRG99796.1"/>
    </source>
</evidence>
<dbReference type="Gene3D" id="3.40.50.300">
    <property type="entry name" value="P-loop containing nucleotide triphosphate hydrolases"/>
    <property type="match status" value="2"/>
</dbReference>
<keyword evidence="1" id="KW-0547">Nucleotide-binding</keyword>
<keyword evidence="2" id="KW-0342">GTP-binding</keyword>
<dbReference type="InterPro" id="IPR032859">
    <property type="entry name" value="KH_dom-like"/>
</dbReference>
<dbReference type="InterPro" id="IPR027417">
    <property type="entry name" value="P-loop_NTPase"/>
</dbReference>
<reference evidence="6 7" key="1">
    <citation type="submission" date="2015-04" db="EMBL/GenBank/DDBJ databases">
        <authorList>
            <consortium name="Pathogen Informatics"/>
        </authorList>
    </citation>
    <scope>NUCLEOTIDE SEQUENCE [LARGE SCALE GENOMIC DNA]</scope>
    <source>
        <strain evidence="6 7">SGS1</strain>
    </source>
</reference>
<organism evidence="6 7">
    <name type="scientific">Plasmodium relictum</name>
    <dbReference type="NCBI Taxonomy" id="85471"/>
    <lineage>
        <taxon>Eukaryota</taxon>
        <taxon>Sar</taxon>
        <taxon>Alveolata</taxon>
        <taxon>Apicomplexa</taxon>
        <taxon>Aconoidasida</taxon>
        <taxon>Haemosporida</taxon>
        <taxon>Plasmodiidae</taxon>
        <taxon>Plasmodium</taxon>
        <taxon>Plasmodium (Haemamoeba)</taxon>
    </lineage>
</organism>
<protein>
    <submittedName>
        <fullName evidence="6">GTP-binding protein EngA, putative</fullName>
    </submittedName>
</protein>
<evidence type="ECO:0000256" key="2">
    <source>
        <dbReference type="ARBA" id="ARBA00023134"/>
    </source>
</evidence>
<dbReference type="EMBL" id="LN835303">
    <property type="protein sequence ID" value="CRG99796.1"/>
    <property type="molecule type" value="Genomic_DNA"/>
</dbReference>
<dbReference type="InterPro" id="IPR015946">
    <property type="entry name" value="KH_dom-like_a/b"/>
</dbReference>
<feature type="domain" description="GTPase Der C-terminal KH-domain-like" evidence="5">
    <location>
        <begin position="658"/>
        <end position="737"/>
    </location>
</feature>
<evidence type="ECO:0000256" key="1">
    <source>
        <dbReference type="ARBA" id="ARBA00022741"/>
    </source>
</evidence>
<feature type="coiled-coil region" evidence="3">
    <location>
        <begin position="357"/>
        <end position="417"/>
    </location>
</feature>
<dbReference type="OrthoDB" id="8954335at2759"/>
<dbReference type="PANTHER" id="PTHR43834">
    <property type="entry name" value="GTPASE DER"/>
    <property type="match status" value="1"/>
</dbReference>
<dbReference type="GO" id="GO:0005525">
    <property type="term" value="F:GTP binding"/>
    <property type="evidence" value="ECO:0007669"/>
    <property type="project" value="UniProtKB-KW"/>
</dbReference>
<evidence type="ECO:0000313" key="7">
    <source>
        <dbReference type="Proteomes" id="UP000220158"/>
    </source>
</evidence>
<evidence type="ECO:0000259" key="5">
    <source>
        <dbReference type="Pfam" id="PF14714"/>
    </source>
</evidence>
<dbReference type="GeneID" id="39735898"/>
<sequence>MKYCFEKSLRHFCYKISITGASNSGKSSFHNNLLDNLKVSYKKSIINDVENYSLENNKNFFEIDKRKCLIIDTIGINEQMIKKFEKWKFKEYDFKYENNNIIKSYFNIITNSNLVLICIKHFEIRQSDILSYKIINDIYKNQNNVFTIIFNNNNMNRCDKVEYNYPDIYENFKNVIFYPYILDSYDKNDDLIEIIKKGIKQNDQKIENKVDPQMSSINMENKETKLEENKETKLEENNEIYDLIDESIRIFHPSLSEETRNYFYKFVDLKKKDKSNIKLFNEYFSAKILNKNLKIITEENLYEKNKEIIDNNEEKSLNNSELFNKNSDDIKEINSEDNIYNGEENVNPNELNEYFFKKIQNNNFEEKRKVIDKLKNKKIQILKNIINRNENANPYELINLNEKYKHVNEKINSQNKSENKNNFYNSCDTFEFDENENKNNLNEINSIIESDHDNSNKTKSRKKYIMDYDSNNEIKICVLGEKNSGKTTLIQSILKNNIVNEHDVIELFGKRKYINDDLSVYYKNKKIEILDTCSLKKQHKFKNEDNFSDENNRVFSNIRKSDICIYIKEVKNNSISLNKDDKKMMFYLLKEKKNIIFIVNKIDLIIKDFENKRSEFLKTFSNSFNDIPVIFLNSNNINHINTLLNKIIFIHKMNNITISTSILNIFLIQFLKLFPIPWIKKTKCHFKFIKQIKTNPLTFLIFTNLYKKIPNNYLAFFKKKLKSEFNLKYINIQFVFKTTCDNRNIKKNQIIK</sequence>
<dbReference type="VEuPathDB" id="PlasmoDB:PRELSG_0822200"/>
<dbReference type="Pfam" id="PF01926">
    <property type="entry name" value="MMR_HSR1"/>
    <property type="match status" value="2"/>
</dbReference>
<name>A0A1J1H4F1_PLARL</name>
<keyword evidence="7" id="KW-1185">Reference proteome</keyword>
<proteinExistence type="predicted"/>
<keyword evidence="3" id="KW-0175">Coiled coil</keyword>
<dbReference type="RefSeq" id="XP_028532801.1">
    <property type="nucleotide sequence ID" value="XM_028676297.1"/>
</dbReference>
<dbReference type="AlphaFoldDB" id="A0A1J1H4F1"/>
<dbReference type="Gene3D" id="3.30.300.20">
    <property type="match status" value="1"/>
</dbReference>
<dbReference type="InterPro" id="IPR006073">
    <property type="entry name" value="GTP-bd"/>
</dbReference>
<evidence type="ECO:0000259" key="4">
    <source>
        <dbReference type="Pfam" id="PF01926"/>
    </source>
</evidence>
<feature type="domain" description="G" evidence="4">
    <location>
        <begin position="475"/>
        <end position="601"/>
    </location>
</feature>
<evidence type="ECO:0000256" key="3">
    <source>
        <dbReference type="SAM" id="Coils"/>
    </source>
</evidence>
<dbReference type="PANTHER" id="PTHR43834:SF2">
    <property type="entry name" value="GTPASE DER"/>
    <property type="match status" value="1"/>
</dbReference>
<feature type="domain" description="G" evidence="4">
    <location>
        <begin position="15"/>
        <end position="139"/>
    </location>
</feature>
<dbReference type="NCBIfam" id="TIGR00231">
    <property type="entry name" value="small_GTP"/>
    <property type="match status" value="1"/>
</dbReference>
<gene>
    <name evidence="6" type="ORF">PRELSG_0822200</name>
</gene>
<dbReference type="SUPFAM" id="SSF52540">
    <property type="entry name" value="P-loop containing nucleoside triphosphate hydrolases"/>
    <property type="match status" value="2"/>
</dbReference>
<dbReference type="Proteomes" id="UP000220158">
    <property type="component" value="Chromosome 8"/>
</dbReference>
<dbReference type="InterPro" id="IPR005225">
    <property type="entry name" value="Small_GTP-bd"/>
</dbReference>